<dbReference type="EMBL" id="LT629763">
    <property type="protein sequence ID" value="SDS69851.1"/>
    <property type="molecule type" value="Genomic_DNA"/>
</dbReference>
<dbReference type="RefSeq" id="WP_092287136.1">
    <property type="nucleotide sequence ID" value="NZ_LT629763.1"/>
</dbReference>
<dbReference type="InterPro" id="IPR005543">
    <property type="entry name" value="PASTA_dom"/>
</dbReference>
<dbReference type="Proteomes" id="UP000243413">
    <property type="component" value="Chromosome I"/>
</dbReference>
<dbReference type="STRING" id="472181.SAMN05216271_2507"/>
<proteinExistence type="predicted"/>
<evidence type="ECO:0000313" key="2">
    <source>
        <dbReference type="EMBL" id="SDS69851.1"/>
    </source>
</evidence>
<evidence type="ECO:0000313" key="3">
    <source>
        <dbReference type="Proteomes" id="UP000243413"/>
    </source>
</evidence>
<dbReference type="OrthoDB" id="6882896at2"/>
<gene>
    <name evidence="2" type="ORF">SAMN05216271_2507</name>
</gene>
<name>A0A1H1UC40_9GAMM</name>
<dbReference type="AlphaFoldDB" id="A0A1H1UC40"/>
<reference evidence="3" key="1">
    <citation type="submission" date="2016-10" db="EMBL/GenBank/DDBJ databases">
        <authorList>
            <person name="Varghese N."/>
            <person name="Submissions S."/>
        </authorList>
    </citation>
    <scope>NUCLEOTIDE SEQUENCE [LARGE SCALE GENOMIC DNA]</scope>
    <source>
        <strain evidence="3">JCM 14963</strain>
    </source>
</reference>
<sequence length="225" mass="23649">MPTIKDLVHDVMAAPIGDIIASVGQGVAQAQEALDRASLAQVLAIYHDSDSEELRLLQEIGYQPTFYALPDTTGEIQVALSISGQNNTASTAAPATQPAVRSKALSLAERFLPRLPAAKVYAAPVNADLTNRYGFQASAAAKIQFRIVPVPAPGRASEIRVVPAMLGKLLEEAEALAARFALEVIAVDKNGEPLDAPPSNKKITGQQPEAGEISIAGAQIQVSFS</sequence>
<accession>A0A1H1UC40</accession>
<dbReference type="PROSITE" id="PS51178">
    <property type="entry name" value="PASTA"/>
    <property type="match status" value="1"/>
</dbReference>
<protein>
    <recommendedName>
        <fullName evidence="1">PASTA domain-containing protein</fullName>
    </recommendedName>
</protein>
<feature type="domain" description="PASTA" evidence="1">
    <location>
        <begin position="156"/>
        <end position="225"/>
    </location>
</feature>
<organism evidence="2 3">
    <name type="scientific">Halopseudomonas sabulinigri</name>
    <dbReference type="NCBI Taxonomy" id="472181"/>
    <lineage>
        <taxon>Bacteria</taxon>
        <taxon>Pseudomonadati</taxon>
        <taxon>Pseudomonadota</taxon>
        <taxon>Gammaproteobacteria</taxon>
        <taxon>Pseudomonadales</taxon>
        <taxon>Pseudomonadaceae</taxon>
        <taxon>Halopseudomonas</taxon>
    </lineage>
</organism>
<evidence type="ECO:0000259" key="1">
    <source>
        <dbReference type="PROSITE" id="PS51178"/>
    </source>
</evidence>